<organism evidence="8 9">
    <name type="scientific">Candidatus Berkelbacteria bacterium Licking1014_2</name>
    <dbReference type="NCBI Taxonomy" id="2017146"/>
    <lineage>
        <taxon>Bacteria</taxon>
        <taxon>Candidatus Berkelbacteria</taxon>
    </lineage>
</organism>
<feature type="compositionally biased region" description="Basic residues" evidence="6">
    <location>
        <begin position="9"/>
        <end position="19"/>
    </location>
</feature>
<comment type="similarity">
    <text evidence="1">Belongs to the universal ribosomal protein uL15 family.</text>
</comment>
<feature type="compositionally biased region" description="Gly residues" evidence="6">
    <location>
        <begin position="21"/>
        <end position="33"/>
    </location>
</feature>
<evidence type="ECO:0000256" key="1">
    <source>
        <dbReference type="ARBA" id="ARBA00007320"/>
    </source>
</evidence>
<feature type="compositionally biased region" description="Basic residues" evidence="6">
    <location>
        <begin position="34"/>
        <end position="44"/>
    </location>
</feature>
<dbReference type="InterPro" id="IPR021131">
    <property type="entry name" value="Ribosomal_uL15/eL18"/>
</dbReference>
<protein>
    <recommendedName>
        <fullName evidence="4 5">50S ribosomal protein L15</fullName>
    </recommendedName>
</protein>
<feature type="region of interest" description="Disordered" evidence="6">
    <location>
        <begin position="1"/>
        <end position="44"/>
    </location>
</feature>
<dbReference type="EMBL" id="VMGL01000005">
    <property type="protein sequence ID" value="TSC97368.1"/>
    <property type="molecule type" value="Genomic_DNA"/>
</dbReference>
<gene>
    <name evidence="8" type="ORF">CEN88_76</name>
</gene>
<dbReference type="Proteomes" id="UP000318711">
    <property type="component" value="Unassembled WGS sequence"/>
</dbReference>
<keyword evidence="3" id="KW-0687">Ribonucleoprotein</keyword>
<dbReference type="GO" id="GO:0022625">
    <property type="term" value="C:cytosolic large ribosomal subunit"/>
    <property type="evidence" value="ECO:0007669"/>
    <property type="project" value="TreeGrafter"/>
</dbReference>
<dbReference type="InterPro" id="IPR005749">
    <property type="entry name" value="Ribosomal_uL15_bac-type"/>
</dbReference>
<dbReference type="AlphaFoldDB" id="A0A554LWX2"/>
<evidence type="ECO:0000256" key="5">
    <source>
        <dbReference type="RuleBase" id="RU003889"/>
    </source>
</evidence>
<evidence type="ECO:0000256" key="2">
    <source>
        <dbReference type="ARBA" id="ARBA00022980"/>
    </source>
</evidence>
<dbReference type="SUPFAM" id="SSF52080">
    <property type="entry name" value="Ribosomal proteins L15p and L18e"/>
    <property type="match status" value="1"/>
</dbReference>
<dbReference type="PANTHER" id="PTHR12934:SF11">
    <property type="entry name" value="LARGE RIBOSOMAL SUBUNIT PROTEIN UL15M"/>
    <property type="match status" value="1"/>
</dbReference>
<evidence type="ECO:0000259" key="7">
    <source>
        <dbReference type="Pfam" id="PF00828"/>
    </source>
</evidence>
<reference evidence="8 9" key="1">
    <citation type="submission" date="2017-07" db="EMBL/GenBank/DDBJ databases">
        <title>Mechanisms for carbon and nitrogen cycling indicate functional differentiation within the Candidate Phyla Radiation.</title>
        <authorList>
            <person name="Danczak R.E."/>
            <person name="Johnston M.D."/>
            <person name="Kenah C."/>
            <person name="Slattery M."/>
            <person name="Wrighton K.C."/>
            <person name="Wilkins M.J."/>
        </authorList>
    </citation>
    <scope>NUCLEOTIDE SEQUENCE [LARGE SCALE GENOMIC DNA]</scope>
    <source>
        <strain evidence="8">Licking1014_2</strain>
    </source>
</reference>
<evidence type="ECO:0000256" key="6">
    <source>
        <dbReference type="SAM" id="MobiDB-lite"/>
    </source>
</evidence>
<feature type="domain" description="Large ribosomal subunit protein uL15/eL18" evidence="7">
    <location>
        <begin position="66"/>
        <end position="115"/>
    </location>
</feature>
<evidence type="ECO:0000313" key="9">
    <source>
        <dbReference type="Proteomes" id="UP000318711"/>
    </source>
</evidence>
<dbReference type="Gene3D" id="3.100.10.10">
    <property type="match status" value="1"/>
</dbReference>
<accession>A0A554LWX2</accession>
<proteinExistence type="inferred from homology"/>
<name>A0A554LWX2_9BACT</name>
<evidence type="ECO:0000256" key="3">
    <source>
        <dbReference type="ARBA" id="ARBA00023274"/>
    </source>
</evidence>
<dbReference type="PANTHER" id="PTHR12934">
    <property type="entry name" value="50S RIBOSOMAL PROTEIN L15"/>
    <property type="match status" value="1"/>
</dbReference>
<dbReference type="GO" id="GO:0006412">
    <property type="term" value="P:translation"/>
    <property type="evidence" value="ECO:0007669"/>
    <property type="project" value="InterPro"/>
</dbReference>
<dbReference type="InterPro" id="IPR036227">
    <property type="entry name" value="Ribosomal_uL15/eL18_sf"/>
</dbReference>
<comment type="caution">
    <text evidence="8">The sequence shown here is derived from an EMBL/GenBank/DDBJ whole genome shotgun (WGS) entry which is preliminary data.</text>
</comment>
<keyword evidence="2 8" id="KW-0689">Ribosomal protein</keyword>
<dbReference type="GO" id="GO:0003735">
    <property type="term" value="F:structural constituent of ribosome"/>
    <property type="evidence" value="ECO:0007669"/>
    <property type="project" value="InterPro"/>
</dbReference>
<evidence type="ECO:0000256" key="4">
    <source>
        <dbReference type="ARBA" id="ARBA00035497"/>
    </source>
</evidence>
<dbReference type="Pfam" id="PF00828">
    <property type="entry name" value="Ribosomal_L27A"/>
    <property type="match status" value="1"/>
</dbReference>
<evidence type="ECO:0000313" key="8">
    <source>
        <dbReference type="EMBL" id="TSC97368.1"/>
    </source>
</evidence>
<sequence>MKLHELVRPPRKYKQRLGRGKAAGGGKTAGRGTKGQKSRSGHKFPRIKLNIPKVKGFTSRRVKPYVVNVDTLSRVFPDGAVVSPKELLNKGLIRDLSRPVKILSRGQLTKTLKFVDVLLSKKIKSE</sequence>